<reference evidence="3" key="2">
    <citation type="submission" date="2018-05" db="EMBL/GenBank/DDBJ databases">
        <title>OgluRS3 (Oryza glumaepatula Reference Sequence Version 3).</title>
        <authorList>
            <person name="Zhang J."/>
            <person name="Kudrna D."/>
            <person name="Lee S."/>
            <person name="Talag J."/>
            <person name="Welchert J."/>
            <person name="Wing R.A."/>
        </authorList>
    </citation>
    <scope>NUCLEOTIDE SEQUENCE [LARGE SCALE GENOMIC DNA]</scope>
</reference>
<protein>
    <recommendedName>
        <fullName evidence="2">BRCC36 C-terminal helical domain-containing protein</fullName>
    </recommendedName>
</protein>
<evidence type="ECO:0000259" key="2">
    <source>
        <dbReference type="Pfam" id="PF18110"/>
    </source>
</evidence>
<accession>A0A0E0A284</accession>
<feature type="compositionally biased region" description="Polar residues" evidence="1">
    <location>
        <begin position="78"/>
        <end position="94"/>
    </location>
</feature>
<evidence type="ECO:0000313" key="3">
    <source>
        <dbReference type="EnsemblPlants" id="OGLUM05G25880.2"/>
    </source>
</evidence>
<sequence>MSSYQTSRSEIYFEVGPTCSICRLHQTRAPLCSETRNRRPGSQRRSRHPTERRAREPISHEKEKEKEKKNRASKRRSATSQIEEANQTKPNPSSAAARNPTGSAAAAAAGGRRAEEMSLTEVRIGEEVWLTCLSHALTTETEEVMGLLFGDIKHSSRGGVTALIWGASPQMRCERKKDRVELVGHHRRENEGDWVVPLAPAYHRSAFPCRCSDPGNVSVDGASEDAQKVGKIQVIAFQSLGGNQQSVVPVNDPVINLESSWSSLDDTSHPALIEGIEQDTGDSKSSRNSKVWAKSSDVDFYPHSDANHSAKHQSKENAIVAYDPNNAPETPVDLDESDMTPSIQEALHRSNMDISGAEYVRKEVPLYVFPTRHLLKLDTTLTSYCDMQHVVFEEEKSAYNQAMHQNIRDGKIHPLTSIHHASTYNSSLCKLMEYWLVAQSLSVNWLICLFMCSPLLTYLAFCYSSLSPAITVLQDRLKENELRLSMLMEEAKQLEAENQSMRNDSPRRLMYHGTSGTSSLMAQDKQMSPRSPSGTGRRKAS</sequence>
<dbReference type="Gramene" id="OGLUM05G25880.2">
    <property type="protein sequence ID" value="OGLUM05G25880.2"/>
    <property type="gene ID" value="OGLUM05G25880"/>
</dbReference>
<dbReference type="AlphaFoldDB" id="A0A0E0A284"/>
<proteinExistence type="predicted"/>
<feature type="compositionally biased region" description="Low complexity" evidence="1">
    <location>
        <begin position="95"/>
        <end position="111"/>
    </location>
</feature>
<dbReference type="PANTHER" id="PTHR10410">
    <property type="entry name" value="EUKARYOTIC TRANSLATION INITIATION FACTOR 3 -RELATED"/>
    <property type="match status" value="1"/>
</dbReference>
<dbReference type="InterPro" id="IPR050242">
    <property type="entry name" value="JAMM_MPN+_peptidase_M67A"/>
</dbReference>
<reference evidence="3" key="1">
    <citation type="submission" date="2015-04" db="UniProtKB">
        <authorList>
            <consortium name="EnsemblPlants"/>
        </authorList>
    </citation>
    <scope>IDENTIFICATION</scope>
</reference>
<dbReference type="eggNOG" id="KOG1555">
    <property type="taxonomic scope" value="Eukaryota"/>
</dbReference>
<dbReference type="STRING" id="40148.A0A0E0A284"/>
<name>A0A0E0A284_9ORYZ</name>
<feature type="compositionally biased region" description="Polar residues" evidence="1">
    <location>
        <begin position="514"/>
        <end position="534"/>
    </location>
</feature>
<feature type="domain" description="BRCC36 C-terminal helical" evidence="2">
    <location>
        <begin position="381"/>
        <end position="435"/>
    </location>
</feature>
<feature type="compositionally biased region" description="Basic residues" evidence="1">
    <location>
        <begin position="38"/>
        <end position="47"/>
    </location>
</feature>
<dbReference type="InterPro" id="IPR040749">
    <property type="entry name" value="BRCC36_C"/>
</dbReference>
<dbReference type="Gene3D" id="3.40.140.10">
    <property type="entry name" value="Cytidine Deaminase, domain 2"/>
    <property type="match status" value="1"/>
</dbReference>
<feature type="region of interest" description="Disordered" evidence="1">
    <location>
        <begin position="26"/>
        <end position="114"/>
    </location>
</feature>
<dbReference type="Proteomes" id="UP000026961">
    <property type="component" value="Chromosome 5"/>
</dbReference>
<feature type="compositionally biased region" description="Basic and acidic residues" evidence="1">
    <location>
        <begin position="48"/>
        <end position="70"/>
    </location>
</feature>
<evidence type="ECO:0000256" key="1">
    <source>
        <dbReference type="SAM" id="MobiDB-lite"/>
    </source>
</evidence>
<dbReference type="Pfam" id="PF18110">
    <property type="entry name" value="BRCC36_C"/>
    <property type="match status" value="1"/>
</dbReference>
<evidence type="ECO:0000313" key="4">
    <source>
        <dbReference type="Proteomes" id="UP000026961"/>
    </source>
</evidence>
<organism evidence="3">
    <name type="scientific">Oryza glumipatula</name>
    <dbReference type="NCBI Taxonomy" id="40148"/>
    <lineage>
        <taxon>Eukaryota</taxon>
        <taxon>Viridiplantae</taxon>
        <taxon>Streptophyta</taxon>
        <taxon>Embryophyta</taxon>
        <taxon>Tracheophyta</taxon>
        <taxon>Spermatophyta</taxon>
        <taxon>Magnoliopsida</taxon>
        <taxon>Liliopsida</taxon>
        <taxon>Poales</taxon>
        <taxon>Poaceae</taxon>
        <taxon>BOP clade</taxon>
        <taxon>Oryzoideae</taxon>
        <taxon>Oryzeae</taxon>
        <taxon>Oryzinae</taxon>
        <taxon>Oryza</taxon>
    </lineage>
</organism>
<dbReference type="EnsemblPlants" id="OGLUM05G25880.2">
    <property type="protein sequence ID" value="OGLUM05G25880.2"/>
    <property type="gene ID" value="OGLUM05G25880"/>
</dbReference>
<keyword evidence="4" id="KW-1185">Reference proteome</keyword>
<feature type="region of interest" description="Disordered" evidence="1">
    <location>
        <begin position="496"/>
        <end position="541"/>
    </location>
</feature>